<accession>A0A2W7JEK6</accession>
<feature type="domain" description="Major facilitator superfamily (MFS) profile" evidence="5">
    <location>
        <begin position="16"/>
        <end position="413"/>
    </location>
</feature>
<name>A0A2W7JEK6_9PROT</name>
<dbReference type="Pfam" id="PF07690">
    <property type="entry name" value="MFS_1"/>
    <property type="match status" value="1"/>
</dbReference>
<keyword evidence="2 4" id="KW-1133">Transmembrane helix</keyword>
<evidence type="ECO:0000313" key="6">
    <source>
        <dbReference type="EMBL" id="PZW50897.1"/>
    </source>
</evidence>
<evidence type="ECO:0000256" key="4">
    <source>
        <dbReference type="SAM" id="Phobius"/>
    </source>
</evidence>
<gene>
    <name evidence="6" type="ORF">C8P66_101112</name>
</gene>
<sequence length="418" mass="42562">MAARRVPEPRVLRGPVWIWALCGTLLMQAVASFVTQSLPVIAPLITASAGMSPESIGNFSALVAGGTLLFLLLGGPFLLRWGPVRTLQLGAALSALGLLAAAAGTPAALVVASLLLGIGYGPSPPAGSQILAATAPPRHRSLIFSVKQAGAPLGGACAGLVTAPIAAAFGWSLALLVAVGTACIAIVAIQPLQQALDSERDRGRPLNLRGLLRPSVLFAPIGALRLHPVLPLLTVLGVSFAALQGCLFAFTVTWLTQIHGLSLVQAGAAFASMQAAGVVARVLLGWLADRTGTPIRNLLVQAVVASACALAFGAMPRGFPLPGIHLLAAVCGFLAASWNGIYLAEVARLVPARDVSNATVGSTLFIFFGYLAAPAGFALIVSASGSWSLPLALFAGQLAVVAGVVFLALRRIEGRAVG</sequence>
<dbReference type="InterPro" id="IPR020846">
    <property type="entry name" value="MFS_dom"/>
</dbReference>
<feature type="transmembrane region" description="Helical" evidence="4">
    <location>
        <begin position="56"/>
        <end position="79"/>
    </location>
</feature>
<dbReference type="PANTHER" id="PTHR23527:SF1">
    <property type="entry name" value="BLL3282 PROTEIN"/>
    <property type="match status" value="1"/>
</dbReference>
<dbReference type="InterPro" id="IPR052952">
    <property type="entry name" value="MFS-Transporter"/>
</dbReference>
<feature type="transmembrane region" description="Helical" evidence="4">
    <location>
        <begin position="389"/>
        <end position="409"/>
    </location>
</feature>
<feature type="transmembrane region" description="Helical" evidence="4">
    <location>
        <begin position="91"/>
        <end position="118"/>
    </location>
</feature>
<dbReference type="Gene3D" id="1.20.1250.20">
    <property type="entry name" value="MFS general substrate transporter like domains"/>
    <property type="match status" value="2"/>
</dbReference>
<feature type="transmembrane region" description="Helical" evidence="4">
    <location>
        <begin position="267"/>
        <end position="288"/>
    </location>
</feature>
<evidence type="ECO:0000259" key="5">
    <source>
        <dbReference type="PROSITE" id="PS50850"/>
    </source>
</evidence>
<evidence type="ECO:0000256" key="1">
    <source>
        <dbReference type="ARBA" id="ARBA00022692"/>
    </source>
</evidence>
<feature type="transmembrane region" description="Helical" evidence="4">
    <location>
        <begin position="364"/>
        <end position="382"/>
    </location>
</feature>
<keyword evidence="3 4" id="KW-0472">Membrane</keyword>
<dbReference type="InterPro" id="IPR036259">
    <property type="entry name" value="MFS_trans_sf"/>
</dbReference>
<keyword evidence="1 4" id="KW-0812">Transmembrane</keyword>
<feature type="transmembrane region" description="Helical" evidence="4">
    <location>
        <begin position="294"/>
        <end position="312"/>
    </location>
</feature>
<organism evidence="6 7">
    <name type="scientific">Humitalea rosea</name>
    <dbReference type="NCBI Taxonomy" id="990373"/>
    <lineage>
        <taxon>Bacteria</taxon>
        <taxon>Pseudomonadati</taxon>
        <taxon>Pseudomonadota</taxon>
        <taxon>Alphaproteobacteria</taxon>
        <taxon>Acetobacterales</taxon>
        <taxon>Roseomonadaceae</taxon>
        <taxon>Humitalea</taxon>
    </lineage>
</organism>
<evidence type="ECO:0000256" key="3">
    <source>
        <dbReference type="ARBA" id="ARBA00023136"/>
    </source>
</evidence>
<keyword evidence="7" id="KW-1185">Reference proteome</keyword>
<feature type="transmembrane region" description="Helical" evidence="4">
    <location>
        <begin position="232"/>
        <end position="255"/>
    </location>
</feature>
<feature type="transmembrane region" description="Helical" evidence="4">
    <location>
        <begin position="168"/>
        <end position="189"/>
    </location>
</feature>
<dbReference type="SUPFAM" id="SSF103473">
    <property type="entry name" value="MFS general substrate transporter"/>
    <property type="match status" value="1"/>
</dbReference>
<protein>
    <submittedName>
        <fullName evidence="6">Nitrate/nitrite transporter NarK</fullName>
    </submittedName>
</protein>
<proteinExistence type="predicted"/>
<evidence type="ECO:0000313" key="7">
    <source>
        <dbReference type="Proteomes" id="UP000249688"/>
    </source>
</evidence>
<feature type="transmembrane region" description="Helical" evidence="4">
    <location>
        <begin position="324"/>
        <end position="344"/>
    </location>
</feature>
<evidence type="ECO:0000256" key="2">
    <source>
        <dbReference type="ARBA" id="ARBA00022989"/>
    </source>
</evidence>
<dbReference type="PANTHER" id="PTHR23527">
    <property type="entry name" value="BLL3282 PROTEIN"/>
    <property type="match status" value="1"/>
</dbReference>
<dbReference type="GO" id="GO:0022857">
    <property type="term" value="F:transmembrane transporter activity"/>
    <property type="evidence" value="ECO:0007669"/>
    <property type="project" value="InterPro"/>
</dbReference>
<dbReference type="PROSITE" id="PS50850">
    <property type="entry name" value="MFS"/>
    <property type="match status" value="1"/>
</dbReference>
<dbReference type="Proteomes" id="UP000249688">
    <property type="component" value="Unassembled WGS sequence"/>
</dbReference>
<comment type="caution">
    <text evidence="6">The sequence shown here is derived from an EMBL/GenBank/DDBJ whole genome shotgun (WGS) entry which is preliminary data.</text>
</comment>
<dbReference type="InterPro" id="IPR011701">
    <property type="entry name" value="MFS"/>
</dbReference>
<dbReference type="AlphaFoldDB" id="A0A2W7JEK6"/>
<dbReference type="EMBL" id="QKYU01000001">
    <property type="protein sequence ID" value="PZW50897.1"/>
    <property type="molecule type" value="Genomic_DNA"/>
</dbReference>
<reference evidence="6 7" key="1">
    <citation type="submission" date="2018-06" db="EMBL/GenBank/DDBJ databases">
        <title>Genomic Encyclopedia of Archaeal and Bacterial Type Strains, Phase II (KMG-II): from individual species to whole genera.</title>
        <authorList>
            <person name="Goeker M."/>
        </authorList>
    </citation>
    <scope>NUCLEOTIDE SEQUENCE [LARGE SCALE GENOMIC DNA]</scope>
    <source>
        <strain evidence="6 7">DSM 24525</strain>
    </source>
</reference>